<dbReference type="OrthoDB" id="247526at2"/>
<feature type="domain" description="Ice-binding protein C-terminal" evidence="2">
    <location>
        <begin position="282"/>
        <end position="305"/>
    </location>
</feature>
<dbReference type="RefSeq" id="WP_123401712.1">
    <property type="nucleotide sequence ID" value="NZ_RJVI01000002.1"/>
</dbReference>
<dbReference type="AlphaFoldDB" id="A0A3N1Y5A2"/>
<dbReference type="InterPro" id="IPR013424">
    <property type="entry name" value="Ice-binding_C"/>
</dbReference>
<dbReference type="EMBL" id="RJVI01000002">
    <property type="protein sequence ID" value="ROR32812.1"/>
    <property type="molecule type" value="Genomic_DNA"/>
</dbReference>
<comment type="caution">
    <text evidence="3">The sequence shown here is derived from an EMBL/GenBank/DDBJ whole genome shotgun (WGS) entry which is preliminary data.</text>
</comment>
<reference evidence="3 4" key="1">
    <citation type="submission" date="2018-11" db="EMBL/GenBank/DDBJ databases">
        <title>Genomic Encyclopedia of Type Strains, Phase IV (KMG-IV): sequencing the most valuable type-strain genomes for metagenomic binning, comparative biology and taxonomic classification.</title>
        <authorList>
            <person name="Goeker M."/>
        </authorList>
    </citation>
    <scope>NUCLEOTIDE SEQUENCE [LARGE SCALE GENOMIC DNA]</scope>
    <source>
        <strain evidence="3 4">DSM 100275</strain>
    </source>
</reference>
<dbReference type="NCBIfam" id="TIGR02595">
    <property type="entry name" value="PEP_CTERM"/>
    <property type="match status" value="1"/>
</dbReference>
<evidence type="ECO:0000313" key="4">
    <source>
        <dbReference type="Proteomes" id="UP000276634"/>
    </source>
</evidence>
<dbReference type="Proteomes" id="UP000276634">
    <property type="component" value="Unassembled WGS sequence"/>
</dbReference>
<proteinExistence type="predicted"/>
<organism evidence="3 4">
    <name type="scientific">Inmirania thermothiophila</name>
    <dbReference type="NCBI Taxonomy" id="1750597"/>
    <lineage>
        <taxon>Bacteria</taxon>
        <taxon>Pseudomonadati</taxon>
        <taxon>Pseudomonadota</taxon>
        <taxon>Gammaproteobacteria</taxon>
        <taxon>Chromatiales</taxon>
        <taxon>Ectothiorhodospiraceae</taxon>
        <taxon>Inmirania</taxon>
    </lineage>
</organism>
<evidence type="ECO:0000313" key="3">
    <source>
        <dbReference type="EMBL" id="ROR32812.1"/>
    </source>
</evidence>
<keyword evidence="1" id="KW-0732">Signal</keyword>
<evidence type="ECO:0000256" key="1">
    <source>
        <dbReference type="SAM" id="SignalP"/>
    </source>
</evidence>
<feature type="chain" id="PRO_5018155137" evidence="1">
    <location>
        <begin position="22"/>
        <end position="305"/>
    </location>
</feature>
<evidence type="ECO:0000259" key="2">
    <source>
        <dbReference type="Pfam" id="PF07589"/>
    </source>
</evidence>
<name>A0A3N1Y5A2_9GAMM</name>
<keyword evidence="4" id="KW-1185">Reference proteome</keyword>
<gene>
    <name evidence="3" type="ORF">EDC57_2025</name>
</gene>
<dbReference type="Pfam" id="PF07589">
    <property type="entry name" value="PEP-CTERM"/>
    <property type="match status" value="1"/>
</dbReference>
<accession>A0A3N1Y5A2</accession>
<protein>
    <submittedName>
        <fullName evidence="3">Putative secreted protein with PEP-CTERM sorting signal</fullName>
    </submittedName>
</protein>
<sequence>MVRKTHLLTAVLAALALPAHAVVITNGVAGDGAWSVDVQDGGSASDGILDPVGSQGPTDVIFQYEHYVDVGADGGAVALSATTVTSPAALSGGAVLSEGSFAGTHDAIRWRARSTIAAGSTNYLTELVFESDQPFGPVRLIQYLDEDVLDSSDDVLVVLGTPGAADFQLLTVDRTANVGVAHAATYLSAVGMSYIGWAADEFADLLSAIISSGGASYSIAGVVDTADLPPMADPRFPGSPAFGPRDITSAIAFDLDPDATFASVIFSLGGSPAGEPPEPPTTVPEPGTLVLLGAGLAALVRRGRR</sequence>
<feature type="signal peptide" evidence="1">
    <location>
        <begin position="1"/>
        <end position="21"/>
    </location>
</feature>